<dbReference type="Pfam" id="PF04389">
    <property type="entry name" value="Peptidase_M28"/>
    <property type="match status" value="1"/>
</dbReference>
<dbReference type="EMBL" id="QXML01000006">
    <property type="protein sequence ID" value="RIW14480.1"/>
    <property type="molecule type" value="Genomic_DNA"/>
</dbReference>
<evidence type="ECO:0000256" key="1">
    <source>
        <dbReference type="ARBA" id="ARBA00005634"/>
    </source>
</evidence>
<keyword evidence="2" id="KW-0732">Signal</keyword>
<comment type="caution">
    <text evidence="6">The sequence shown here is derived from an EMBL/GenBank/DDBJ whole genome shotgun (WGS) entry which is preliminary data.</text>
</comment>
<keyword evidence="6" id="KW-0378">Hydrolase</keyword>
<comment type="similarity">
    <text evidence="1">Belongs to the peptidase M28 family. M28B subfamily.</text>
</comment>
<dbReference type="Gene3D" id="1.20.930.40">
    <property type="entry name" value="Transferrin receptor-like, dimerisation domain"/>
    <property type="match status" value="1"/>
</dbReference>
<accession>A0A418PQB4</accession>
<keyword evidence="6" id="KW-0645">Protease</keyword>
<feature type="domain" description="PA" evidence="3">
    <location>
        <begin position="145"/>
        <end position="214"/>
    </location>
</feature>
<feature type="chain" id="PRO_5019111845" evidence="2">
    <location>
        <begin position="21"/>
        <end position="703"/>
    </location>
</feature>
<dbReference type="InterPro" id="IPR036757">
    <property type="entry name" value="TFR-like_dimer_dom_sf"/>
</dbReference>
<dbReference type="GO" id="GO:0004180">
    <property type="term" value="F:carboxypeptidase activity"/>
    <property type="evidence" value="ECO:0007669"/>
    <property type="project" value="UniProtKB-KW"/>
</dbReference>
<dbReference type="InterPro" id="IPR007484">
    <property type="entry name" value="Peptidase_M28"/>
</dbReference>
<evidence type="ECO:0000259" key="5">
    <source>
        <dbReference type="Pfam" id="PF04389"/>
    </source>
</evidence>
<dbReference type="PANTHER" id="PTHR10404">
    <property type="entry name" value="N-ACETYLATED-ALPHA-LINKED ACIDIC DIPEPTIDASE"/>
    <property type="match status" value="1"/>
</dbReference>
<reference evidence="6 7" key="1">
    <citation type="submission" date="2018-09" db="EMBL/GenBank/DDBJ databases">
        <authorList>
            <person name="Wang X."/>
            <person name="Du Z."/>
        </authorList>
    </citation>
    <scope>NUCLEOTIDE SEQUENCE [LARGE SCALE GENOMIC DNA]</scope>
    <source>
        <strain evidence="6 7">N3</strain>
    </source>
</reference>
<protein>
    <submittedName>
        <fullName evidence="6">Glutamate carboxypeptidase</fullName>
    </submittedName>
</protein>
<dbReference type="Gene3D" id="3.40.630.10">
    <property type="entry name" value="Zn peptidases"/>
    <property type="match status" value="1"/>
</dbReference>
<evidence type="ECO:0000313" key="6">
    <source>
        <dbReference type="EMBL" id="RIW14480.1"/>
    </source>
</evidence>
<dbReference type="InterPro" id="IPR039373">
    <property type="entry name" value="Peptidase_M28B"/>
</dbReference>
<dbReference type="OrthoDB" id="3646048at2"/>
<dbReference type="SUPFAM" id="SSF53187">
    <property type="entry name" value="Zn-dependent exopeptidases"/>
    <property type="match status" value="1"/>
</dbReference>
<organism evidence="6 7">
    <name type="scientific">Algoriphagus lacus</name>
    <dbReference type="NCBI Taxonomy" id="2056311"/>
    <lineage>
        <taxon>Bacteria</taxon>
        <taxon>Pseudomonadati</taxon>
        <taxon>Bacteroidota</taxon>
        <taxon>Cytophagia</taxon>
        <taxon>Cytophagales</taxon>
        <taxon>Cyclobacteriaceae</taxon>
        <taxon>Algoriphagus</taxon>
    </lineage>
</organism>
<dbReference type="FunFam" id="3.40.630.10:FF:000101">
    <property type="entry name" value="N-acetylated alpha-linked acidic dipeptidase like 1"/>
    <property type="match status" value="1"/>
</dbReference>
<evidence type="ECO:0000313" key="7">
    <source>
        <dbReference type="Proteomes" id="UP000283522"/>
    </source>
</evidence>
<feature type="domain" description="Peptidase M28" evidence="5">
    <location>
        <begin position="329"/>
        <end position="516"/>
    </location>
</feature>
<evidence type="ECO:0000259" key="3">
    <source>
        <dbReference type="Pfam" id="PF02225"/>
    </source>
</evidence>
<dbReference type="InterPro" id="IPR003137">
    <property type="entry name" value="PA_domain"/>
</dbReference>
<dbReference type="PANTHER" id="PTHR10404:SF46">
    <property type="entry name" value="VACUOLAR PROTEIN SORTING-ASSOCIATED PROTEIN 70"/>
    <property type="match status" value="1"/>
</dbReference>
<dbReference type="InterPro" id="IPR046450">
    <property type="entry name" value="PA_dom_sf"/>
</dbReference>
<dbReference type="Pfam" id="PF02225">
    <property type="entry name" value="PA"/>
    <property type="match status" value="1"/>
</dbReference>
<proteinExistence type="inferred from homology"/>
<gene>
    <name evidence="6" type="ORF">D0X99_13045</name>
</gene>
<feature type="domain" description="Transferrin receptor-like dimerisation" evidence="4">
    <location>
        <begin position="578"/>
        <end position="689"/>
    </location>
</feature>
<keyword evidence="6" id="KW-0121">Carboxypeptidase</keyword>
<dbReference type="Proteomes" id="UP000283522">
    <property type="component" value="Unassembled WGS sequence"/>
</dbReference>
<dbReference type="SUPFAM" id="SSF52025">
    <property type="entry name" value="PA domain"/>
    <property type="match status" value="1"/>
</dbReference>
<dbReference type="Gene3D" id="3.50.30.30">
    <property type="match status" value="1"/>
</dbReference>
<dbReference type="CDD" id="cd02121">
    <property type="entry name" value="PA_GCPII_like"/>
    <property type="match status" value="1"/>
</dbReference>
<evidence type="ECO:0000256" key="2">
    <source>
        <dbReference type="SAM" id="SignalP"/>
    </source>
</evidence>
<feature type="signal peptide" evidence="2">
    <location>
        <begin position="1"/>
        <end position="20"/>
    </location>
</feature>
<dbReference type="AlphaFoldDB" id="A0A418PQB4"/>
<name>A0A418PQB4_9BACT</name>
<evidence type="ECO:0000259" key="4">
    <source>
        <dbReference type="Pfam" id="PF04253"/>
    </source>
</evidence>
<dbReference type="InterPro" id="IPR007365">
    <property type="entry name" value="TFR-like_dimer_dom"/>
</dbReference>
<dbReference type="RefSeq" id="WP_119478278.1">
    <property type="nucleotide sequence ID" value="NZ_QXML01000006.1"/>
</dbReference>
<dbReference type="SUPFAM" id="SSF47672">
    <property type="entry name" value="Transferrin receptor-like dimerisation domain"/>
    <property type="match status" value="1"/>
</dbReference>
<dbReference type="Pfam" id="PF04253">
    <property type="entry name" value="TFR_dimer"/>
    <property type="match status" value="1"/>
</dbReference>
<keyword evidence="7" id="KW-1185">Reference proteome</keyword>
<sequence length="703" mass="77448">MKLKLLALTAASLLSFSSFAQQDGFLPSQFAEQKKFELDFLNAVKSDRFKVHLSELTKNPHIAGTPENELVKDYMVNIMSAAGMNVKVWPYDVYLPNHPGKSELQIISPVQMTLSQKEGALPEDPFSDDPRLHLGFNAFSGSGDVTAEVVYVNYGTREDFMKLAEMGVPLAGKVAIARYGGNFRGYKAKYAEQYGMVGLVVYTDPKDSGFTRGEVYPKGPFFNETTIQRGSMLTLDFTGDPLTPNRPALPLDGAKKIKRDDPADVDFHTIPVTPIGYGAAKEILSRMTGSEAPEAWQGGLPFKYRITGGEALKVRVMVDQKPDFIRANNVIGTFEGSEHPDEWIILGSHYDAWSFGATDPNSGTAMLLTFAEALGELYKKGQKPSRSILIGHWDAEEQGVIGSTEWVEHLKKELGAKTVSYMNFDGGVSGRNFGAAAAPTLKKLIIDASKEVAYPDSAKTVFEVWAGKNPEPGIGNLGGGSDHIAFYMHVGIPSLSGGSGGPTAYHSNYDNFHYYSKFSDPSFKMGGAVAQLFGLVAIRQANAAVIPYDVPRYSKDLKGHFEQAVKNVKTIDPNFAGFDQVESALAKLEASSTAYYKNLHRSLSEETIHSSHLKKINTGLIGLEKSWIDPKGMYYGEWYKSLYVCNDPFSGYASWILPGIQYEVAIKNTARLEEWDTRYAKAILDLSKKIDKLTKLLEPKKIR</sequence>